<feature type="compositionally biased region" description="Basic and acidic residues" evidence="2">
    <location>
        <begin position="1"/>
        <end position="13"/>
    </location>
</feature>
<comment type="caution">
    <text evidence="4">The sequence shown here is derived from an EMBL/GenBank/DDBJ whole genome shotgun (WGS) entry which is preliminary data.</text>
</comment>
<organism evidence="4 5">
    <name type="scientific">Ascochyta lentis</name>
    <dbReference type="NCBI Taxonomy" id="205686"/>
    <lineage>
        <taxon>Eukaryota</taxon>
        <taxon>Fungi</taxon>
        <taxon>Dikarya</taxon>
        <taxon>Ascomycota</taxon>
        <taxon>Pezizomycotina</taxon>
        <taxon>Dothideomycetes</taxon>
        <taxon>Pleosporomycetidae</taxon>
        <taxon>Pleosporales</taxon>
        <taxon>Pleosporineae</taxon>
        <taxon>Didymellaceae</taxon>
        <taxon>Ascochyta</taxon>
    </lineage>
</organism>
<proteinExistence type="predicted"/>
<reference evidence="4" key="1">
    <citation type="submission" date="2018-12" db="EMBL/GenBank/DDBJ databases">
        <authorList>
            <person name="Syme R.A."/>
            <person name="Farfan-Caceres L."/>
            <person name="Lichtenzveig J."/>
        </authorList>
    </citation>
    <scope>NUCLEOTIDE SEQUENCE</scope>
    <source>
        <strain evidence="4">Al4</strain>
    </source>
</reference>
<dbReference type="EMBL" id="RZGK01000014">
    <property type="protein sequence ID" value="KAF9693944.1"/>
    <property type="molecule type" value="Genomic_DNA"/>
</dbReference>
<sequence>MFNKSRDKLKASDGKTAPQQHSLESQHLGHVQHQEAQPPPSVLYTASGHGSASAPGFRQGQTQQKGLSSAGTRNPYKEPRVLGLLLEYPENKSQALHAAIDIIAIPGLSAFAPRTWYAYINGKDEEDGNICWLSDRTMLPSRIPDSRIMTYNWSSDYQGRDVSQGRFTSEADTMLDRIHLNRQETVPKANHLYLLLFRWTIVSKSKEIAALVRALRPSHPDPKVKHIVDHTVGIVTLGTPFRGSWEFGYANAEARIAMAKESGGEFSWELVQYLRPDKRGDADANGRPSPLDDIVQEFAEMIQHNKFRCPVVNFFETRPASYDAFSRSLPQGKKPKGFNNATGSAVTVPQASAVLDGIEQVGLDVRHNMMWKLNTPENDGFVRISSRISNFARDANHILRRKAESQEAASLTLPGIVAEYLDAGTYFTKQKTLFNEKRSPGTCLSYINSEKFSTWRDQPRSSTLICLGEPGVGKSVFFSVAVDHLRKQPTTSAMAYVYLDYIELKQAQGNGNFLRSILKQLLMTSPIVPEGASSLYSGLKSEGTQPSETEAEKAIAEIAEIAPGKTFILLDALDECHAQISLDLLSALSRLQLNARLSDLITSRFNDNIEHGLLQVSYMPISGTRNDIECFIKDNMGKVSTFLNRRSSDRVKAKIVSKILETSQGMFELARLQLWSLAGWKSDDDVMSALAAFQAPTDLHRSTTPGSRGMLYERAHMNTLERINSMQDGNPELARRALAWVLYSPVLLSSDELIHALAIKPQNRTVGSYKTTLGSRYHLQDIVAICVGLLTVEVDSVRLAHYTTQQFLAKNISLVGPASPEPGTLSDIMGGLSLEDQLARQHLHSLAVCCIAYLSLDDFIGGHCAEQELTRRLRTFPFYRHAASHFGHYARHYMSQGDDDAASVLISFFGNDQKIRAASQVTRPLYFSSRFHIDLSATQGPLALHYATYHRLTKLANFLLAKGGEFFSPPLLAGNLLTATDAAGYTPLCWAAAMHDEELIALFLQYPAADPDHVSRDGPPVLLSIRRSARAAVLGLLVPRAKTGAVDAMYVAVKTRDEWLVRQLLTRGVDPNLGVDYPELVMKEHDASASPSNRQHESLLRQLKRRGAGHRESPLELAERIGDSHLCQILSIQKSHHRADRWEPYAPPYSKGQ</sequence>
<dbReference type="Gene3D" id="1.25.40.20">
    <property type="entry name" value="Ankyrin repeat-containing domain"/>
    <property type="match status" value="1"/>
</dbReference>
<accession>A0A8H7IZD7</accession>
<evidence type="ECO:0000259" key="3">
    <source>
        <dbReference type="Pfam" id="PF24883"/>
    </source>
</evidence>
<name>A0A8H7IZD7_9PLEO</name>
<dbReference type="Pfam" id="PF24883">
    <property type="entry name" value="NPHP3_N"/>
    <property type="match status" value="1"/>
</dbReference>
<reference evidence="4" key="2">
    <citation type="submission" date="2020-09" db="EMBL/GenBank/DDBJ databases">
        <title>Reference genome assembly for Australian Ascochyta lentis isolate Al4.</title>
        <authorList>
            <person name="Lee R.C."/>
            <person name="Farfan-Caceres L.M."/>
            <person name="Debler J.W."/>
            <person name="Williams A.H."/>
            <person name="Henares B.M."/>
        </authorList>
    </citation>
    <scope>NUCLEOTIDE SEQUENCE</scope>
    <source>
        <strain evidence="4">Al4</strain>
    </source>
</reference>
<dbReference type="InterPro" id="IPR002110">
    <property type="entry name" value="Ankyrin_rpt"/>
</dbReference>
<dbReference type="OrthoDB" id="427518at2759"/>
<feature type="domain" description="Nephrocystin 3-like N-terminal" evidence="3">
    <location>
        <begin position="441"/>
        <end position="604"/>
    </location>
</feature>
<evidence type="ECO:0000313" key="5">
    <source>
        <dbReference type="Proteomes" id="UP000651452"/>
    </source>
</evidence>
<dbReference type="InterPro" id="IPR036770">
    <property type="entry name" value="Ankyrin_rpt-contain_sf"/>
</dbReference>
<protein>
    <recommendedName>
        <fullName evidence="3">Nephrocystin 3-like N-terminal domain-containing protein</fullName>
    </recommendedName>
</protein>
<dbReference type="PANTHER" id="PTHR10039">
    <property type="entry name" value="AMELOGENIN"/>
    <property type="match status" value="1"/>
</dbReference>
<gene>
    <name evidence="4" type="ORF">EKO04_007760</name>
</gene>
<keyword evidence="1" id="KW-0677">Repeat</keyword>
<evidence type="ECO:0000313" key="4">
    <source>
        <dbReference type="EMBL" id="KAF9693944.1"/>
    </source>
</evidence>
<feature type="compositionally biased region" description="Polar residues" evidence="2">
    <location>
        <begin position="59"/>
        <end position="72"/>
    </location>
</feature>
<evidence type="ECO:0000256" key="2">
    <source>
        <dbReference type="SAM" id="MobiDB-lite"/>
    </source>
</evidence>
<evidence type="ECO:0000256" key="1">
    <source>
        <dbReference type="ARBA" id="ARBA00022737"/>
    </source>
</evidence>
<dbReference type="SMART" id="SM00248">
    <property type="entry name" value="ANK"/>
    <property type="match status" value="3"/>
</dbReference>
<dbReference type="SUPFAM" id="SSF48403">
    <property type="entry name" value="Ankyrin repeat"/>
    <property type="match status" value="1"/>
</dbReference>
<dbReference type="AlphaFoldDB" id="A0A8H7IZD7"/>
<keyword evidence="5" id="KW-1185">Reference proteome</keyword>
<dbReference type="InterPro" id="IPR056884">
    <property type="entry name" value="NPHP3-like_N"/>
</dbReference>
<dbReference type="Proteomes" id="UP000651452">
    <property type="component" value="Unassembled WGS sequence"/>
</dbReference>
<dbReference type="PANTHER" id="PTHR10039:SF15">
    <property type="entry name" value="NACHT DOMAIN-CONTAINING PROTEIN"/>
    <property type="match status" value="1"/>
</dbReference>
<dbReference type="Gene3D" id="3.40.50.300">
    <property type="entry name" value="P-loop containing nucleotide triphosphate hydrolases"/>
    <property type="match status" value="1"/>
</dbReference>
<feature type="region of interest" description="Disordered" evidence="2">
    <location>
        <begin position="1"/>
        <end position="74"/>
    </location>
</feature>
<dbReference type="InterPro" id="IPR027417">
    <property type="entry name" value="P-loop_NTPase"/>
</dbReference>